<accession>A0A1J5PCK8</accession>
<evidence type="ECO:0008006" key="2">
    <source>
        <dbReference type="Google" id="ProtNLM"/>
    </source>
</evidence>
<dbReference type="SUPFAM" id="SSF51445">
    <property type="entry name" value="(Trans)glycosidases"/>
    <property type="match status" value="1"/>
</dbReference>
<dbReference type="EMBL" id="MLJW01004993">
    <property type="protein sequence ID" value="OIQ68970.1"/>
    <property type="molecule type" value="Genomic_DNA"/>
</dbReference>
<evidence type="ECO:0000313" key="1">
    <source>
        <dbReference type="EMBL" id="OIQ68970.1"/>
    </source>
</evidence>
<protein>
    <recommendedName>
        <fullName evidence="2">O-Glycosyl hydrolase family 30</fullName>
    </recommendedName>
</protein>
<proteinExistence type="predicted"/>
<comment type="caution">
    <text evidence="1">The sequence shown here is derived from an EMBL/GenBank/DDBJ whole genome shotgun (WGS) entry which is preliminary data.</text>
</comment>
<reference evidence="1" key="1">
    <citation type="submission" date="2016-10" db="EMBL/GenBank/DDBJ databases">
        <title>Sequence of Gallionella enrichment culture.</title>
        <authorList>
            <person name="Poehlein A."/>
            <person name="Muehling M."/>
            <person name="Daniel R."/>
        </authorList>
    </citation>
    <scope>NUCLEOTIDE SEQUENCE</scope>
</reference>
<dbReference type="InterPro" id="IPR017853">
    <property type="entry name" value="GH"/>
</dbReference>
<name>A0A1J5PCK8_9ZZZZ</name>
<gene>
    <name evidence="1" type="ORF">GALL_494320</name>
</gene>
<sequence>MPWRFWQPNKDIDPAMVADSGKIQPAVKKAMEMAHRLDSMGVPLILSAWFPPNWAVEGEVNFRPVNGVWGNPLNKANMEAIYKSIADYILYLKSKYGTEIKYFSFNESDLGINIRLTPQDHDDFIKGCGAYFAAHGLTTKMLLGDNSDATTYKFIDPALNDPGAKPYIGAISFHSWRGWDTDILQHWADAATKLNVPLIVGEGSIDAAAWNYPDIFREQTYALKEINLYTRLLAICQPQSILQWQLTSDYSPLIGGGIFGNNEPLHPGQRFWNLKQLSITPKGLLAMPISCDRPGITCAAMGDNNKSVYAIHLVNNGTKRKITLTGLPAGVKRLQIYTTSKELYMKTDDPVKIKKGKAMFKIPATSYVTLISQ</sequence>
<dbReference type="AlphaFoldDB" id="A0A1J5PCK8"/>
<dbReference type="Gene3D" id="3.20.20.80">
    <property type="entry name" value="Glycosidases"/>
    <property type="match status" value="1"/>
</dbReference>
<organism evidence="1">
    <name type="scientific">mine drainage metagenome</name>
    <dbReference type="NCBI Taxonomy" id="410659"/>
    <lineage>
        <taxon>unclassified sequences</taxon>
        <taxon>metagenomes</taxon>
        <taxon>ecological metagenomes</taxon>
    </lineage>
</organism>
<dbReference type="Gene3D" id="2.60.40.1180">
    <property type="entry name" value="Golgi alpha-mannosidase II"/>
    <property type="match status" value="1"/>
</dbReference>
<dbReference type="InterPro" id="IPR013780">
    <property type="entry name" value="Glyco_hydro_b"/>
</dbReference>